<organism evidence="2 3">
    <name type="scientific">Rhododendron simsii</name>
    <name type="common">Sims's rhododendron</name>
    <dbReference type="NCBI Taxonomy" id="118357"/>
    <lineage>
        <taxon>Eukaryota</taxon>
        <taxon>Viridiplantae</taxon>
        <taxon>Streptophyta</taxon>
        <taxon>Embryophyta</taxon>
        <taxon>Tracheophyta</taxon>
        <taxon>Spermatophyta</taxon>
        <taxon>Magnoliopsida</taxon>
        <taxon>eudicotyledons</taxon>
        <taxon>Gunneridae</taxon>
        <taxon>Pentapetalae</taxon>
        <taxon>asterids</taxon>
        <taxon>Ericales</taxon>
        <taxon>Ericaceae</taxon>
        <taxon>Ericoideae</taxon>
        <taxon>Rhodoreae</taxon>
        <taxon>Rhododendron</taxon>
    </lineage>
</organism>
<dbReference type="AlphaFoldDB" id="A0A834HH68"/>
<dbReference type="OrthoDB" id="1877702at2759"/>
<proteinExistence type="predicted"/>
<dbReference type="Proteomes" id="UP000626092">
    <property type="component" value="Unassembled WGS sequence"/>
</dbReference>
<name>A0A834HH68_RHOSS</name>
<dbReference type="EMBL" id="WJXA01000001">
    <property type="protein sequence ID" value="KAF7152256.1"/>
    <property type="molecule type" value="Genomic_DNA"/>
</dbReference>
<sequence>MYCHISYQQKKLFNAPPTDLDSTSAMVVLTVELCRDLLRPKHHFLLRKDFALETVFRVSPATMAAPPSTKWREIPMVWKTTERRSLQLSLDDYGDGNATSANTGHDPKFGVGGGGSKGGNRRRDNP</sequence>
<keyword evidence="3" id="KW-1185">Reference proteome</keyword>
<reference evidence="2" key="1">
    <citation type="submission" date="2019-11" db="EMBL/GenBank/DDBJ databases">
        <authorList>
            <person name="Liu Y."/>
            <person name="Hou J."/>
            <person name="Li T.-Q."/>
            <person name="Guan C.-H."/>
            <person name="Wu X."/>
            <person name="Wu H.-Z."/>
            <person name="Ling F."/>
            <person name="Zhang R."/>
            <person name="Shi X.-G."/>
            <person name="Ren J.-P."/>
            <person name="Chen E.-F."/>
            <person name="Sun J.-M."/>
        </authorList>
    </citation>
    <scope>NUCLEOTIDE SEQUENCE</scope>
    <source>
        <strain evidence="2">Adult_tree_wgs_1</strain>
        <tissue evidence="2">Leaves</tissue>
    </source>
</reference>
<evidence type="ECO:0000256" key="1">
    <source>
        <dbReference type="SAM" id="MobiDB-lite"/>
    </source>
</evidence>
<protein>
    <submittedName>
        <fullName evidence="2">Uncharacterized protein</fullName>
    </submittedName>
</protein>
<gene>
    <name evidence="2" type="ORF">RHSIM_Rhsim01G0237300</name>
</gene>
<evidence type="ECO:0000313" key="2">
    <source>
        <dbReference type="EMBL" id="KAF7152256.1"/>
    </source>
</evidence>
<comment type="caution">
    <text evidence="2">The sequence shown here is derived from an EMBL/GenBank/DDBJ whole genome shotgun (WGS) entry which is preliminary data.</text>
</comment>
<evidence type="ECO:0000313" key="3">
    <source>
        <dbReference type="Proteomes" id="UP000626092"/>
    </source>
</evidence>
<accession>A0A834HH68</accession>
<feature type="region of interest" description="Disordered" evidence="1">
    <location>
        <begin position="89"/>
        <end position="126"/>
    </location>
</feature>